<proteinExistence type="predicted"/>
<dbReference type="OrthoDB" id="663527at2"/>
<dbReference type="KEGG" id="anp:FK178_03010"/>
<name>A0A5B8YGM0_9FLAO</name>
<evidence type="ECO:0000313" key="2">
    <source>
        <dbReference type="Proteomes" id="UP000321954"/>
    </source>
</evidence>
<gene>
    <name evidence="1" type="ORF">FK178_03010</name>
</gene>
<sequence>MGISKSLLWLLLGFFLQLNVGCQRDDICPQSTPTTPMLNVSFVDSQDPEIPKPPVNLTVRAVFFDTIIQFRGNESTLRLPLRLDSQATEYEFILNAPAVPEEGEEAPEDISNRDFITFSYTPEQIYTNRACGFKVNFLNLTAQLEGDGTPWINTIIVEEENIENETDTHIIIYH</sequence>
<protein>
    <submittedName>
        <fullName evidence="1">Uncharacterized protein</fullName>
    </submittedName>
</protein>
<keyword evidence="2" id="KW-1185">Reference proteome</keyword>
<organism evidence="1 2">
    <name type="scientific">Antarcticibacterium arcticum</name>
    <dbReference type="NCBI Taxonomy" id="2585771"/>
    <lineage>
        <taxon>Bacteria</taxon>
        <taxon>Pseudomonadati</taxon>
        <taxon>Bacteroidota</taxon>
        <taxon>Flavobacteriia</taxon>
        <taxon>Flavobacteriales</taxon>
        <taxon>Flavobacteriaceae</taxon>
        <taxon>Antarcticibacterium</taxon>
    </lineage>
</organism>
<accession>A0A5B8YGM0</accession>
<dbReference type="RefSeq" id="WP_146830861.1">
    <property type="nucleotide sequence ID" value="NZ_CP042476.1"/>
</dbReference>
<dbReference type="InterPro" id="IPR045607">
    <property type="entry name" value="DUF6452"/>
</dbReference>
<reference evidence="1 2" key="1">
    <citation type="submission" date="2019-08" db="EMBL/GenBank/DDBJ databases">
        <title>Antarcticibacterium arcticum sp. nov., a bacterium isolated from marine sediment of the Canadian Beaufort Sea.</title>
        <authorList>
            <person name="Lee Y.M."/>
            <person name="Baek K."/>
            <person name="Lee D.-H."/>
            <person name="Shin S.C."/>
            <person name="Jin Y.K."/>
            <person name="Park Y."/>
        </authorList>
    </citation>
    <scope>NUCLEOTIDE SEQUENCE [LARGE SCALE GENOMIC DNA]</scope>
    <source>
        <strain evidence="1 2">PAMC 28998</strain>
    </source>
</reference>
<dbReference type="EMBL" id="CP042476">
    <property type="protein sequence ID" value="QED36741.1"/>
    <property type="molecule type" value="Genomic_DNA"/>
</dbReference>
<dbReference type="AlphaFoldDB" id="A0A5B8YGM0"/>
<dbReference type="Proteomes" id="UP000321954">
    <property type="component" value="Chromosome"/>
</dbReference>
<dbReference type="Pfam" id="PF20050">
    <property type="entry name" value="DUF6452"/>
    <property type="match status" value="1"/>
</dbReference>
<evidence type="ECO:0000313" key="1">
    <source>
        <dbReference type="EMBL" id="QED36741.1"/>
    </source>
</evidence>